<evidence type="ECO:0000313" key="1">
    <source>
        <dbReference type="EMBL" id="GAI01841.1"/>
    </source>
</evidence>
<evidence type="ECO:0008006" key="2">
    <source>
        <dbReference type="Google" id="ProtNLM"/>
    </source>
</evidence>
<dbReference type="EMBL" id="BARV01000754">
    <property type="protein sequence ID" value="GAI01841.1"/>
    <property type="molecule type" value="Genomic_DNA"/>
</dbReference>
<organism evidence="1">
    <name type="scientific">marine sediment metagenome</name>
    <dbReference type="NCBI Taxonomy" id="412755"/>
    <lineage>
        <taxon>unclassified sequences</taxon>
        <taxon>metagenomes</taxon>
        <taxon>ecological metagenomes</taxon>
    </lineage>
</organism>
<accession>X1L7H6</accession>
<name>X1L7H6_9ZZZZ</name>
<sequence length="56" mass="6740">MKKMTIYFSDELHKKIKIISTIENKSMKDLITEAVEKEIDKWEETKSEAIYTVFRK</sequence>
<protein>
    <recommendedName>
        <fullName evidence="2">CopG family transcriptional regulator</fullName>
    </recommendedName>
</protein>
<reference evidence="1" key="1">
    <citation type="journal article" date="2014" name="Front. Microbiol.">
        <title>High frequency of phylogenetically diverse reductive dehalogenase-homologous genes in deep subseafloor sedimentary metagenomes.</title>
        <authorList>
            <person name="Kawai M."/>
            <person name="Futagami T."/>
            <person name="Toyoda A."/>
            <person name="Takaki Y."/>
            <person name="Nishi S."/>
            <person name="Hori S."/>
            <person name="Arai W."/>
            <person name="Tsubouchi T."/>
            <person name="Morono Y."/>
            <person name="Uchiyama I."/>
            <person name="Ito T."/>
            <person name="Fujiyama A."/>
            <person name="Inagaki F."/>
            <person name="Takami H."/>
        </authorList>
    </citation>
    <scope>NUCLEOTIDE SEQUENCE</scope>
    <source>
        <strain evidence="1">Expedition CK06-06</strain>
    </source>
</reference>
<dbReference type="Gene3D" id="6.10.180.10">
    <property type="entry name" value="Antitoxin ParD"/>
    <property type="match status" value="1"/>
</dbReference>
<dbReference type="SUPFAM" id="SSF47598">
    <property type="entry name" value="Ribbon-helix-helix"/>
    <property type="match status" value="1"/>
</dbReference>
<dbReference type="GO" id="GO:0006355">
    <property type="term" value="P:regulation of DNA-templated transcription"/>
    <property type="evidence" value="ECO:0007669"/>
    <property type="project" value="InterPro"/>
</dbReference>
<dbReference type="InterPro" id="IPR010985">
    <property type="entry name" value="Ribbon_hlx_hlx"/>
</dbReference>
<comment type="caution">
    <text evidence="1">The sequence shown here is derived from an EMBL/GenBank/DDBJ whole genome shotgun (WGS) entry which is preliminary data.</text>
</comment>
<dbReference type="AlphaFoldDB" id="X1L7H6"/>
<proteinExistence type="predicted"/>
<gene>
    <name evidence="1" type="ORF">S06H3_02542</name>
</gene>
<dbReference type="InterPro" id="IPR038296">
    <property type="entry name" value="ParD_sf"/>
</dbReference>